<dbReference type="PROSITE" id="PS00022">
    <property type="entry name" value="EGF_1"/>
    <property type="match status" value="1"/>
</dbReference>
<proteinExistence type="predicted"/>
<gene>
    <name evidence="3" type="ORF">HPB51_014023</name>
</gene>
<dbReference type="SMART" id="SM00181">
    <property type="entry name" value="EGF"/>
    <property type="match status" value="2"/>
</dbReference>
<organism evidence="3 4">
    <name type="scientific">Rhipicephalus microplus</name>
    <name type="common">Cattle tick</name>
    <name type="synonym">Boophilus microplus</name>
    <dbReference type="NCBI Taxonomy" id="6941"/>
    <lineage>
        <taxon>Eukaryota</taxon>
        <taxon>Metazoa</taxon>
        <taxon>Ecdysozoa</taxon>
        <taxon>Arthropoda</taxon>
        <taxon>Chelicerata</taxon>
        <taxon>Arachnida</taxon>
        <taxon>Acari</taxon>
        <taxon>Parasitiformes</taxon>
        <taxon>Ixodida</taxon>
        <taxon>Ixodoidea</taxon>
        <taxon>Ixodidae</taxon>
        <taxon>Rhipicephalinae</taxon>
        <taxon>Rhipicephalus</taxon>
        <taxon>Boophilus</taxon>
    </lineage>
</organism>
<keyword evidence="1" id="KW-0732">Signal</keyword>
<evidence type="ECO:0000256" key="1">
    <source>
        <dbReference type="SAM" id="SignalP"/>
    </source>
</evidence>
<comment type="caution">
    <text evidence="3">The sequence shown here is derived from an EMBL/GenBank/DDBJ whole genome shotgun (WGS) entry which is preliminary data.</text>
</comment>
<evidence type="ECO:0000259" key="2">
    <source>
        <dbReference type="PROSITE" id="PS00022"/>
    </source>
</evidence>
<reference evidence="3" key="1">
    <citation type="journal article" date="2020" name="Cell">
        <title>Large-Scale Comparative Analyses of Tick Genomes Elucidate Their Genetic Diversity and Vector Capacities.</title>
        <authorList>
            <consortium name="Tick Genome and Microbiome Consortium (TIGMIC)"/>
            <person name="Jia N."/>
            <person name="Wang J."/>
            <person name="Shi W."/>
            <person name="Du L."/>
            <person name="Sun Y."/>
            <person name="Zhan W."/>
            <person name="Jiang J.F."/>
            <person name="Wang Q."/>
            <person name="Zhang B."/>
            <person name="Ji P."/>
            <person name="Bell-Sakyi L."/>
            <person name="Cui X.M."/>
            <person name="Yuan T.T."/>
            <person name="Jiang B.G."/>
            <person name="Yang W.F."/>
            <person name="Lam T.T."/>
            <person name="Chang Q.C."/>
            <person name="Ding S.J."/>
            <person name="Wang X.J."/>
            <person name="Zhu J.G."/>
            <person name="Ruan X.D."/>
            <person name="Zhao L."/>
            <person name="Wei J.T."/>
            <person name="Ye R.Z."/>
            <person name="Que T.C."/>
            <person name="Du C.H."/>
            <person name="Zhou Y.H."/>
            <person name="Cheng J.X."/>
            <person name="Dai P.F."/>
            <person name="Guo W.B."/>
            <person name="Han X.H."/>
            <person name="Huang E.J."/>
            <person name="Li L.F."/>
            <person name="Wei W."/>
            <person name="Gao Y.C."/>
            <person name="Liu J.Z."/>
            <person name="Shao H.Z."/>
            <person name="Wang X."/>
            <person name="Wang C.C."/>
            <person name="Yang T.C."/>
            <person name="Huo Q.B."/>
            <person name="Li W."/>
            <person name="Chen H.Y."/>
            <person name="Chen S.E."/>
            <person name="Zhou L.G."/>
            <person name="Ni X.B."/>
            <person name="Tian J.H."/>
            <person name="Sheng Y."/>
            <person name="Liu T."/>
            <person name="Pan Y.S."/>
            <person name="Xia L.Y."/>
            <person name="Li J."/>
            <person name="Zhao F."/>
            <person name="Cao W.C."/>
        </authorList>
    </citation>
    <scope>NUCLEOTIDE SEQUENCE</scope>
    <source>
        <strain evidence="3">Rmic-2018</strain>
    </source>
</reference>
<dbReference type="VEuPathDB" id="VectorBase:LOC119175989"/>
<reference evidence="3" key="2">
    <citation type="submission" date="2021-09" db="EMBL/GenBank/DDBJ databases">
        <authorList>
            <person name="Jia N."/>
            <person name="Wang J."/>
            <person name="Shi W."/>
            <person name="Du L."/>
            <person name="Sun Y."/>
            <person name="Zhan W."/>
            <person name="Jiang J."/>
            <person name="Wang Q."/>
            <person name="Zhang B."/>
            <person name="Ji P."/>
            <person name="Sakyi L.B."/>
            <person name="Cui X."/>
            <person name="Yuan T."/>
            <person name="Jiang B."/>
            <person name="Yang W."/>
            <person name="Lam T.T.-Y."/>
            <person name="Chang Q."/>
            <person name="Ding S."/>
            <person name="Wang X."/>
            <person name="Zhu J."/>
            <person name="Ruan X."/>
            <person name="Zhao L."/>
            <person name="Wei J."/>
            <person name="Que T."/>
            <person name="Du C."/>
            <person name="Cheng J."/>
            <person name="Dai P."/>
            <person name="Han X."/>
            <person name="Huang E."/>
            <person name="Gao Y."/>
            <person name="Liu J."/>
            <person name="Shao H."/>
            <person name="Ye R."/>
            <person name="Li L."/>
            <person name="Wei W."/>
            <person name="Wang X."/>
            <person name="Wang C."/>
            <person name="Huo Q."/>
            <person name="Li W."/>
            <person name="Guo W."/>
            <person name="Chen H."/>
            <person name="Chen S."/>
            <person name="Zhou L."/>
            <person name="Zhou L."/>
            <person name="Ni X."/>
            <person name="Tian J."/>
            <person name="Zhou Y."/>
            <person name="Sheng Y."/>
            <person name="Liu T."/>
            <person name="Pan Y."/>
            <person name="Xia L."/>
            <person name="Li J."/>
            <person name="Zhao F."/>
            <person name="Cao W."/>
        </authorList>
    </citation>
    <scope>NUCLEOTIDE SEQUENCE</scope>
    <source>
        <strain evidence="3">Rmic-2018</strain>
        <tissue evidence="3">Larvae</tissue>
    </source>
</reference>
<dbReference type="InterPro" id="IPR000742">
    <property type="entry name" value="EGF"/>
</dbReference>
<accession>A0A9J6D9U1</accession>
<protein>
    <recommendedName>
        <fullName evidence="2">EGF-like domain-containing protein</fullName>
    </recommendedName>
</protein>
<feature type="domain" description="EGF-like" evidence="2">
    <location>
        <begin position="75"/>
        <end position="86"/>
    </location>
</feature>
<name>A0A9J6D9U1_RHIMP</name>
<keyword evidence="4" id="KW-1185">Reference proteome</keyword>
<dbReference type="AlphaFoldDB" id="A0A9J6D9U1"/>
<dbReference type="EMBL" id="JABSTU010000010">
    <property type="protein sequence ID" value="KAH8018957.1"/>
    <property type="molecule type" value="Genomic_DNA"/>
</dbReference>
<feature type="chain" id="PRO_5039899456" description="EGF-like domain-containing protein" evidence="1">
    <location>
        <begin position="19"/>
        <end position="453"/>
    </location>
</feature>
<evidence type="ECO:0000313" key="4">
    <source>
        <dbReference type="Proteomes" id="UP000821866"/>
    </source>
</evidence>
<evidence type="ECO:0000313" key="3">
    <source>
        <dbReference type="EMBL" id="KAH8018957.1"/>
    </source>
</evidence>
<feature type="signal peptide" evidence="1">
    <location>
        <begin position="1"/>
        <end position="18"/>
    </location>
</feature>
<dbReference type="Proteomes" id="UP000821866">
    <property type="component" value="Chromosome 8"/>
</dbReference>
<sequence>MHANILLLAAFFCHTVQSFKPDPAHYNTPHEAIEYIAWKALKEGKPPCVTVHPIGISLFCIMGQCVQGENGSSYCQCSQHFTGLTCSVYKGKCTSESICGPHLCQDNPNKISLYECVCKPGYHVPESPAFSHCVPDSILSSAIEEMYSESSTNTTTQPSTATYIEKLDKASMLLNISVKNTRTSLMPVTIESNASKPAVVCESLGFDIHPAQKKEENTAVDAFRAALQNTTGQDEPAESTGVMETNSDGTVLENQLHHGADSAFTAALQNTTGQDEPAESAGVMETNSHGTVHENQLHHGADSIKGQDQTKERIEENLTKYHVGFGSGTVTVALSNNRGVYKTKEKTERNATILRVGLNSPPVTAVLLDYSEALLSVPQQLMKRAVKLQVPVIQRRCASTFQSKQDRTFETRLTLDDLMPYQAIVFMLMSVYIIPMQSHRLHHFSHVMFLGDF</sequence>